<feature type="transmembrane region" description="Helical" evidence="2">
    <location>
        <begin position="138"/>
        <end position="161"/>
    </location>
</feature>
<feature type="signal peptide" evidence="3">
    <location>
        <begin position="1"/>
        <end position="25"/>
    </location>
</feature>
<dbReference type="VEuPathDB" id="TriTrypDB:BSAL_35390"/>
<evidence type="ECO:0000256" key="3">
    <source>
        <dbReference type="SAM" id="SignalP"/>
    </source>
</evidence>
<protein>
    <submittedName>
        <fullName evidence="4">Membrane-associated protein, putative</fullName>
    </submittedName>
</protein>
<sequence>MTTTTSTSTTCVLVAVTAAIMYCAAVHAPGAYGLPPPPPQLQQQHDPWWQPVAPPPQHHSTWPPLLTGSSSTSLSSDSSSSSGSSSASASSCSSGSSSSGSSSSGSSSSGSSSSGSSSCAASYANGHHRDDGHDAPSIILIASCAAGGALFVCGLVVFIMCRVRSASLLTSLIPAPTTPTTTATTGAAANPCAHHPLNHEGDDDDDSKNSDLDKGKTTMTPKTRTWIKATTMATYFQELLSTNATHHHNMRWWRWGQQILRSLGCGSNTINNRFIFSRVNISFKQLLSDLSFLSKKSTRK</sequence>
<reference evidence="5" key="1">
    <citation type="submission" date="2015-09" db="EMBL/GenBank/DDBJ databases">
        <authorList>
            <consortium name="Pathogen Informatics"/>
        </authorList>
    </citation>
    <scope>NUCLEOTIDE SEQUENCE [LARGE SCALE GENOMIC DNA]</scope>
    <source>
        <strain evidence="5">Lake Konstanz</strain>
    </source>
</reference>
<keyword evidence="5" id="KW-1185">Reference proteome</keyword>
<accession>A0A0S4JRW8</accession>
<keyword evidence="2" id="KW-1133">Transmembrane helix</keyword>
<feature type="chain" id="PRO_5006622695" evidence="3">
    <location>
        <begin position="26"/>
        <end position="300"/>
    </location>
</feature>
<proteinExistence type="predicted"/>
<keyword evidence="3" id="KW-0732">Signal</keyword>
<feature type="compositionally biased region" description="Low complexity" evidence="1">
    <location>
        <begin position="174"/>
        <end position="189"/>
    </location>
</feature>
<evidence type="ECO:0000256" key="1">
    <source>
        <dbReference type="SAM" id="MobiDB-lite"/>
    </source>
</evidence>
<dbReference type="Proteomes" id="UP000051952">
    <property type="component" value="Unassembled WGS sequence"/>
</dbReference>
<keyword evidence="2" id="KW-0812">Transmembrane</keyword>
<gene>
    <name evidence="4" type="ORF">BSAL_35390</name>
</gene>
<dbReference type="AlphaFoldDB" id="A0A0S4JRW8"/>
<dbReference type="EMBL" id="CYKH01001997">
    <property type="protein sequence ID" value="CUG92066.1"/>
    <property type="molecule type" value="Genomic_DNA"/>
</dbReference>
<feature type="compositionally biased region" description="Low complexity" evidence="1">
    <location>
        <begin position="41"/>
        <end position="51"/>
    </location>
</feature>
<feature type="region of interest" description="Disordered" evidence="1">
    <location>
        <begin position="174"/>
        <end position="219"/>
    </location>
</feature>
<keyword evidence="2" id="KW-0472">Membrane</keyword>
<evidence type="ECO:0000313" key="4">
    <source>
        <dbReference type="EMBL" id="CUG92066.1"/>
    </source>
</evidence>
<feature type="region of interest" description="Disordered" evidence="1">
    <location>
        <begin position="35"/>
        <end position="128"/>
    </location>
</feature>
<evidence type="ECO:0000256" key="2">
    <source>
        <dbReference type="SAM" id="Phobius"/>
    </source>
</evidence>
<name>A0A0S4JRW8_BODSA</name>
<organism evidence="4 5">
    <name type="scientific">Bodo saltans</name>
    <name type="common">Flagellated protozoan</name>
    <dbReference type="NCBI Taxonomy" id="75058"/>
    <lineage>
        <taxon>Eukaryota</taxon>
        <taxon>Discoba</taxon>
        <taxon>Euglenozoa</taxon>
        <taxon>Kinetoplastea</taxon>
        <taxon>Metakinetoplastina</taxon>
        <taxon>Eubodonida</taxon>
        <taxon>Bodonidae</taxon>
        <taxon>Bodo</taxon>
    </lineage>
</organism>
<feature type="compositionally biased region" description="Low complexity" evidence="1">
    <location>
        <begin position="68"/>
        <end position="122"/>
    </location>
</feature>
<feature type="compositionally biased region" description="Basic and acidic residues" evidence="1">
    <location>
        <begin position="207"/>
        <end position="216"/>
    </location>
</feature>
<evidence type="ECO:0000313" key="5">
    <source>
        <dbReference type="Proteomes" id="UP000051952"/>
    </source>
</evidence>